<name>A0A2U2AGI7_9GAMM</name>
<evidence type="ECO:0000259" key="7">
    <source>
        <dbReference type="PROSITE" id="PS51012"/>
    </source>
</evidence>
<feature type="transmembrane region" description="Helical" evidence="6">
    <location>
        <begin position="140"/>
        <end position="165"/>
    </location>
</feature>
<dbReference type="InterPro" id="IPR013525">
    <property type="entry name" value="ABC2_TM"/>
</dbReference>
<dbReference type="PIRSF" id="PIRSF006648">
    <property type="entry name" value="DrrB"/>
    <property type="match status" value="1"/>
</dbReference>
<dbReference type="InterPro" id="IPR047817">
    <property type="entry name" value="ABC2_TM_bact-type"/>
</dbReference>
<gene>
    <name evidence="8" type="ORF">DC083_00790</name>
</gene>
<dbReference type="Pfam" id="PF01061">
    <property type="entry name" value="ABC2_membrane"/>
    <property type="match status" value="1"/>
</dbReference>
<keyword evidence="4 6" id="KW-1133">Transmembrane helix</keyword>
<keyword evidence="9" id="KW-1185">Reference proteome</keyword>
<comment type="caution">
    <text evidence="8">The sequence shown here is derived from an EMBL/GenBank/DDBJ whole genome shotgun (WGS) entry which is preliminary data.</text>
</comment>
<dbReference type="OrthoDB" id="9804001at2"/>
<evidence type="ECO:0000256" key="3">
    <source>
        <dbReference type="ARBA" id="ARBA00022692"/>
    </source>
</evidence>
<feature type="transmembrane region" description="Helical" evidence="6">
    <location>
        <begin position="171"/>
        <end position="190"/>
    </location>
</feature>
<dbReference type="AlphaFoldDB" id="A0A2U2AGI7"/>
<keyword evidence="5 6" id="KW-0472">Membrane</keyword>
<dbReference type="InterPro" id="IPR052522">
    <property type="entry name" value="ABC-2_transport_permease"/>
</dbReference>
<dbReference type="PRINTS" id="PR00164">
    <property type="entry name" value="ABC2TRNSPORT"/>
</dbReference>
<accession>A0A2U2AGI7</accession>
<keyword evidence="3 6" id="KW-0812">Transmembrane</keyword>
<dbReference type="InterPro" id="IPR000412">
    <property type="entry name" value="ABC_2_transport"/>
</dbReference>
<feature type="transmembrane region" description="Helical" evidence="6">
    <location>
        <begin position="225"/>
        <end position="249"/>
    </location>
</feature>
<dbReference type="PANTHER" id="PTHR43332:SF2">
    <property type="entry name" value="INNER MEMBRANE TRANSPORT PERMEASE YADH"/>
    <property type="match status" value="1"/>
</dbReference>
<evidence type="ECO:0000256" key="4">
    <source>
        <dbReference type="ARBA" id="ARBA00022989"/>
    </source>
</evidence>
<dbReference type="Proteomes" id="UP000245020">
    <property type="component" value="Unassembled WGS sequence"/>
</dbReference>
<sequence length="257" mass="28700">MSNRTYWIAFYTILTKEIYRFIRIWPQTLLPPLITTILYFLIFGKVIGDRVGSMDGVTYAQFIAPGLIMMTVISNSYSNVVSSFFSAKYTHHIEEILVAPVPNLVIIAGYVMGGVARGLAVGGIVTIVALFFIDMPIDNIFLMILIFLLTSLVFSLAGLINAVFARNFDDISIIPTFILTPLTYLGGVFYSVSLLPSFWQNLSYFNPVLYMVSAFRYSILGVSDINIWTAITLLIGFFVVLFGVAYYLLHKGIGLKS</sequence>
<evidence type="ECO:0000313" key="8">
    <source>
        <dbReference type="EMBL" id="PWD81765.1"/>
    </source>
</evidence>
<comment type="subcellular location">
    <subcellularLocation>
        <location evidence="6">Cell inner membrane</location>
        <topology evidence="6">Multi-pass membrane protein</topology>
    </subcellularLocation>
    <subcellularLocation>
        <location evidence="1">Membrane</location>
        <topology evidence="1">Multi-pass membrane protein</topology>
    </subcellularLocation>
</comment>
<feature type="domain" description="ABC transmembrane type-2" evidence="7">
    <location>
        <begin position="23"/>
        <end position="252"/>
    </location>
</feature>
<protein>
    <recommendedName>
        <fullName evidence="6">Transport permease protein</fullName>
    </recommendedName>
</protein>
<evidence type="ECO:0000256" key="6">
    <source>
        <dbReference type="RuleBase" id="RU361157"/>
    </source>
</evidence>
<evidence type="ECO:0000256" key="1">
    <source>
        <dbReference type="ARBA" id="ARBA00004141"/>
    </source>
</evidence>
<keyword evidence="6" id="KW-1003">Cell membrane</keyword>
<dbReference type="GO" id="GO:0043190">
    <property type="term" value="C:ATP-binding cassette (ABC) transporter complex"/>
    <property type="evidence" value="ECO:0007669"/>
    <property type="project" value="InterPro"/>
</dbReference>
<feature type="transmembrane region" description="Helical" evidence="6">
    <location>
        <begin position="107"/>
        <end position="133"/>
    </location>
</feature>
<dbReference type="NCBIfam" id="NF011648">
    <property type="entry name" value="PRK15066.1"/>
    <property type="match status" value="1"/>
</dbReference>
<proteinExistence type="inferred from homology"/>
<comment type="similarity">
    <text evidence="2 6">Belongs to the ABC-2 integral membrane protein family.</text>
</comment>
<organism evidence="8 9">
    <name type="scientific">Ignatzschineria ureiclastica</name>
    <dbReference type="NCBI Taxonomy" id="472582"/>
    <lineage>
        <taxon>Bacteria</taxon>
        <taxon>Pseudomonadati</taxon>
        <taxon>Pseudomonadota</taxon>
        <taxon>Gammaproteobacteria</taxon>
        <taxon>Cardiobacteriales</taxon>
        <taxon>Ignatzschineriaceae</taxon>
        <taxon>Ignatzschineria</taxon>
    </lineage>
</organism>
<keyword evidence="6" id="KW-0813">Transport</keyword>
<dbReference type="PANTHER" id="PTHR43332">
    <property type="entry name" value="INNER MEMBRANE TRANSPORT PERMEASE YADH-RELATED"/>
    <property type="match status" value="1"/>
</dbReference>
<reference evidence="9" key="1">
    <citation type="submission" date="2018-05" db="EMBL/GenBank/DDBJ databases">
        <title>Ignatzschineria dubaiensis sp. nov., isolated from necrotic foot tissues of dromedaries (Camelus dromedarius) and associated maggots in Dubai, United Arab Emirates.</title>
        <authorList>
            <person name="Tsang C.C."/>
            <person name="Tang J.Y.M."/>
            <person name="Fong J.Y.H."/>
            <person name="Kinne J."/>
            <person name="Lee H.H."/>
            <person name="Joseph M."/>
            <person name="Jose S."/>
            <person name="Schuster R.K."/>
            <person name="Tang Y."/>
            <person name="Sivakumar S."/>
            <person name="Chen J.H.K."/>
            <person name="Teng J.L.L."/>
            <person name="Lau S.K.P."/>
            <person name="Wernery U."/>
            <person name="Woo P.C.Y."/>
        </authorList>
    </citation>
    <scope>NUCLEOTIDE SEQUENCE [LARGE SCALE GENOMIC DNA]</scope>
    <source>
        <strain evidence="9">KCTC 22644</strain>
    </source>
</reference>
<evidence type="ECO:0000256" key="2">
    <source>
        <dbReference type="ARBA" id="ARBA00007783"/>
    </source>
</evidence>
<dbReference type="EMBL" id="QEWQ01000001">
    <property type="protein sequence ID" value="PWD81765.1"/>
    <property type="molecule type" value="Genomic_DNA"/>
</dbReference>
<dbReference type="GO" id="GO:0140359">
    <property type="term" value="F:ABC-type transporter activity"/>
    <property type="evidence" value="ECO:0007669"/>
    <property type="project" value="InterPro"/>
</dbReference>
<dbReference type="RefSeq" id="WP_109188392.1">
    <property type="nucleotide sequence ID" value="NZ_BMYA01000001.1"/>
</dbReference>
<feature type="transmembrane region" description="Helical" evidence="6">
    <location>
        <begin position="29"/>
        <end position="47"/>
    </location>
</feature>
<evidence type="ECO:0000256" key="5">
    <source>
        <dbReference type="ARBA" id="ARBA00023136"/>
    </source>
</evidence>
<feature type="transmembrane region" description="Helical" evidence="6">
    <location>
        <begin position="59"/>
        <end position="77"/>
    </location>
</feature>
<dbReference type="PROSITE" id="PS51012">
    <property type="entry name" value="ABC_TM2"/>
    <property type="match status" value="1"/>
</dbReference>
<evidence type="ECO:0000313" key="9">
    <source>
        <dbReference type="Proteomes" id="UP000245020"/>
    </source>
</evidence>